<dbReference type="RefSeq" id="WP_099034507.1">
    <property type="nucleotide sequence ID" value="NZ_BMGJ01000001.1"/>
</dbReference>
<accession>A0ABQ1QYS0</accession>
<keyword evidence="1" id="KW-1277">Toxin-antitoxin system</keyword>
<organism evidence="2 3">
    <name type="scientific">Lacimicrobium alkaliphilum</name>
    <dbReference type="NCBI Taxonomy" id="1526571"/>
    <lineage>
        <taxon>Bacteria</taxon>
        <taxon>Pseudomonadati</taxon>
        <taxon>Pseudomonadota</taxon>
        <taxon>Gammaproteobacteria</taxon>
        <taxon>Alteromonadales</taxon>
        <taxon>Alteromonadaceae</taxon>
        <taxon>Lacimicrobium</taxon>
    </lineage>
</organism>
<evidence type="ECO:0000313" key="3">
    <source>
        <dbReference type="Proteomes" id="UP000614272"/>
    </source>
</evidence>
<name>A0ABQ1QYS0_9ALTE</name>
<dbReference type="Proteomes" id="UP000614272">
    <property type="component" value="Unassembled WGS sequence"/>
</dbReference>
<comment type="caution">
    <text evidence="2">The sequence shown here is derived from an EMBL/GenBank/DDBJ whole genome shotgun (WGS) entry which is preliminary data.</text>
</comment>
<keyword evidence="3" id="KW-1185">Reference proteome</keyword>
<dbReference type="EMBL" id="BMGJ01000001">
    <property type="protein sequence ID" value="GGD50491.1"/>
    <property type="molecule type" value="Genomic_DNA"/>
</dbReference>
<proteinExistence type="predicted"/>
<evidence type="ECO:0008006" key="4">
    <source>
        <dbReference type="Google" id="ProtNLM"/>
    </source>
</evidence>
<gene>
    <name evidence="2" type="ORF">GCM10011357_03010</name>
</gene>
<dbReference type="InterPro" id="IPR009956">
    <property type="entry name" value="Post-segregation_anti-tox_CcdA"/>
</dbReference>
<dbReference type="Pfam" id="PF07362">
    <property type="entry name" value="CcdA"/>
    <property type="match status" value="1"/>
</dbReference>
<sequence length="81" mass="9019">MNSVKSLTKVKKRTNLSLDGSLLQEAKRLGINISDSAEKGIAQAVRDRQTALWLEDNAQAIESSNEFVNKQGLPLAKYRNF</sequence>
<protein>
    <recommendedName>
        <fullName evidence="4">Post-segregation antitoxin CcdA</fullName>
    </recommendedName>
</protein>
<reference evidence="3" key="1">
    <citation type="journal article" date="2019" name="Int. J. Syst. Evol. Microbiol.">
        <title>The Global Catalogue of Microorganisms (GCM) 10K type strain sequencing project: providing services to taxonomists for standard genome sequencing and annotation.</title>
        <authorList>
            <consortium name="The Broad Institute Genomics Platform"/>
            <consortium name="The Broad Institute Genome Sequencing Center for Infectious Disease"/>
            <person name="Wu L."/>
            <person name="Ma J."/>
        </authorList>
    </citation>
    <scope>NUCLEOTIDE SEQUENCE [LARGE SCALE GENOMIC DNA]</scope>
    <source>
        <strain evidence="3">CGMCC 1.12923</strain>
    </source>
</reference>
<evidence type="ECO:0000313" key="2">
    <source>
        <dbReference type="EMBL" id="GGD50491.1"/>
    </source>
</evidence>
<evidence type="ECO:0000256" key="1">
    <source>
        <dbReference type="ARBA" id="ARBA00022649"/>
    </source>
</evidence>